<organism evidence="1 2">
    <name type="scientific">Cuscuta europaea</name>
    <name type="common">European dodder</name>
    <dbReference type="NCBI Taxonomy" id="41803"/>
    <lineage>
        <taxon>Eukaryota</taxon>
        <taxon>Viridiplantae</taxon>
        <taxon>Streptophyta</taxon>
        <taxon>Embryophyta</taxon>
        <taxon>Tracheophyta</taxon>
        <taxon>Spermatophyta</taxon>
        <taxon>Magnoliopsida</taxon>
        <taxon>eudicotyledons</taxon>
        <taxon>Gunneridae</taxon>
        <taxon>Pentapetalae</taxon>
        <taxon>asterids</taxon>
        <taxon>lamiids</taxon>
        <taxon>Solanales</taxon>
        <taxon>Convolvulaceae</taxon>
        <taxon>Cuscuteae</taxon>
        <taxon>Cuscuta</taxon>
        <taxon>Cuscuta subgen. Cuscuta</taxon>
    </lineage>
</organism>
<sequence length="133" mass="14787">MTYEFFETSCNPKGGLELQQPPPSPLMVMVMCLVTFPTWRGLTCTILDMGMDGGLEHFLRILEGLSFGELIAGEDDWGDWCDYKAFYVLFSGKEFFLCILLRKQPGVDGEDHRTAGVGTVGCYFSSGYCPTAL</sequence>
<gene>
    <name evidence="1" type="ORF">CEURO_LOCUS10188</name>
</gene>
<accession>A0A9P1E889</accession>
<dbReference type="EMBL" id="CAMAPE010000019">
    <property type="protein sequence ID" value="CAH9087680.1"/>
    <property type="molecule type" value="Genomic_DNA"/>
</dbReference>
<evidence type="ECO:0000313" key="1">
    <source>
        <dbReference type="EMBL" id="CAH9087680.1"/>
    </source>
</evidence>
<comment type="caution">
    <text evidence="1">The sequence shown here is derived from an EMBL/GenBank/DDBJ whole genome shotgun (WGS) entry which is preliminary data.</text>
</comment>
<evidence type="ECO:0000313" key="2">
    <source>
        <dbReference type="Proteomes" id="UP001152484"/>
    </source>
</evidence>
<proteinExistence type="predicted"/>
<dbReference type="AlphaFoldDB" id="A0A9P1E889"/>
<keyword evidence="2" id="KW-1185">Reference proteome</keyword>
<reference evidence="1" key="1">
    <citation type="submission" date="2022-07" db="EMBL/GenBank/DDBJ databases">
        <authorList>
            <person name="Macas J."/>
            <person name="Novak P."/>
            <person name="Neumann P."/>
        </authorList>
    </citation>
    <scope>NUCLEOTIDE SEQUENCE</scope>
</reference>
<dbReference type="Proteomes" id="UP001152484">
    <property type="component" value="Unassembled WGS sequence"/>
</dbReference>
<name>A0A9P1E889_CUSEU</name>
<protein>
    <submittedName>
        <fullName evidence="1">Uncharacterized protein</fullName>
    </submittedName>
</protein>